<dbReference type="AlphaFoldDB" id="A0A1T3P386"/>
<comment type="subcellular location">
    <subcellularLocation>
        <location evidence="1">Cell membrane</location>
        <topology evidence="1">Multi-pass membrane protein</topology>
    </subcellularLocation>
</comment>
<feature type="transmembrane region" description="Helical" evidence="8">
    <location>
        <begin position="123"/>
        <end position="143"/>
    </location>
</feature>
<dbReference type="InterPro" id="IPR004638">
    <property type="entry name" value="EmrB-like"/>
</dbReference>
<feature type="transmembrane region" description="Helical" evidence="8">
    <location>
        <begin position="220"/>
        <end position="238"/>
    </location>
</feature>
<dbReference type="PANTHER" id="PTHR42718">
    <property type="entry name" value="MAJOR FACILITATOR SUPERFAMILY MULTIDRUG TRANSPORTER MFSC"/>
    <property type="match status" value="1"/>
</dbReference>
<evidence type="ECO:0000256" key="5">
    <source>
        <dbReference type="ARBA" id="ARBA00022989"/>
    </source>
</evidence>
<dbReference type="SUPFAM" id="SSF103473">
    <property type="entry name" value="MFS general substrate transporter"/>
    <property type="match status" value="1"/>
</dbReference>
<evidence type="ECO:0000256" key="8">
    <source>
        <dbReference type="SAM" id="Phobius"/>
    </source>
</evidence>
<keyword evidence="6 8" id="KW-0472">Membrane</keyword>
<dbReference type="GO" id="GO:0046677">
    <property type="term" value="P:response to antibiotic"/>
    <property type="evidence" value="ECO:0007669"/>
    <property type="project" value="UniProtKB-KW"/>
</dbReference>
<evidence type="ECO:0000313" key="10">
    <source>
        <dbReference type="EMBL" id="OPC83569.1"/>
    </source>
</evidence>
<feature type="transmembrane region" description="Helical" evidence="8">
    <location>
        <begin position="472"/>
        <end position="492"/>
    </location>
</feature>
<dbReference type="GO" id="GO:0022857">
    <property type="term" value="F:transmembrane transporter activity"/>
    <property type="evidence" value="ECO:0007669"/>
    <property type="project" value="InterPro"/>
</dbReference>
<feature type="transmembrane region" description="Helical" evidence="8">
    <location>
        <begin position="416"/>
        <end position="437"/>
    </location>
</feature>
<reference evidence="10 11" key="1">
    <citation type="submission" date="2017-03" db="EMBL/GenBank/DDBJ databases">
        <title>Draft genome sequence of Streptomyces scabrisporus NF3, endophyte isolated from Amphipterygium adstringens.</title>
        <authorList>
            <person name="Vazquez M."/>
            <person name="Ceapa C.D."/>
            <person name="Rodriguez Luna D."/>
            <person name="Sanchez Esquivel S."/>
        </authorList>
    </citation>
    <scope>NUCLEOTIDE SEQUENCE [LARGE SCALE GENOMIC DNA]</scope>
    <source>
        <strain evidence="10 11">NF3</strain>
    </source>
</reference>
<dbReference type="RefSeq" id="WP_078977852.1">
    <property type="nucleotide sequence ID" value="NZ_MWQN01000001.1"/>
</dbReference>
<feature type="transmembrane region" description="Helical" evidence="8">
    <location>
        <begin position="381"/>
        <end position="404"/>
    </location>
</feature>
<name>A0A1T3P386_9ACTN</name>
<dbReference type="Proteomes" id="UP000190037">
    <property type="component" value="Unassembled WGS sequence"/>
</dbReference>
<feature type="transmembrane region" description="Helical" evidence="8">
    <location>
        <begin position="180"/>
        <end position="200"/>
    </location>
</feature>
<feature type="transmembrane region" description="Helical" evidence="8">
    <location>
        <begin position="155"/>
        <end position="174"/>
    </location>
</feature>
<evidence type="ECO:0000256" key="7">
    <source>
        <dbReference type="ARBA" id="ARBA00023251"/>
    </source>
</evidence>
<dbReference type="PRINTS" id="PR01036">
    <property type="entry name" value="TCRTETB"/>
</dbReference>
<keyword evidence="4 8" id="KW-0812">Transmembrane</keyword>
<accession>A0A1T3P386</accession>
<gene>
    <name evidence="10" type="ORF">B4N89_23855</name>
</gene>
<evidence type="ECO:0000256" key="3">
    <source>
        <dbReference type="ARBA" id="ARBA00022475"/>
    </source>
</evidence>
<feature type="transmembrane region" description="Helical" evidence="8">
    <location>
        <begin position="93"/>
        <end position="111"/>
    </location>
</feature>
<keyword evidence="7" id="KW-0046">Antibiotic resistance</keyword>
<feature type="transmembrane region" description="Helical" evidence="8">
    <location>
        <begin position="290"/>
        <end position="311"/>
    </location>
</feature>
<evidence type="ECO:0000256" key="6">
    <source>
        <dbReference type="ARBA" id="ARBA00023136"/>
    </source>
</evidence>
<dbReference type="OrthoDB" id="4080117at2"/>
<dbReference type="NCBIfam" id="TIGR00711">
    <property type="entry name" value="efflux_EmrB"/>
    <property type="match status" value="1"/>
</dbReference>
<feature type="transmembrane region" description="Helical" evidence="8">
    <location>
        <begin position="61"/>
        <end position="81"/>
    </location>
</feature>
<keyword evidence="5 8" id="KW-1133">Transmembrane helix</keyword>
<dbReference type="EMBL" id="MWQN01000001">
    <property type="protein sequence ID" value="OPC83569.1"/>
    <property type="molecule type" value="Genomic_DNA"/>
</dbReference>
<evidence type="ECO:0000313" key="11">
    <source>
        <dbReference type="Proteomes" id="UP000190037"/>
    </source>
</evidence>
<dbReference type="GO" id="GO:0005886">
    <property type="term" value="C:plasma membrane"/>
    <property type="evidence" value="ECO:0007669"/>
    <property type="project" value="UniProtKB-SubCell"/>
</dbReference>
<organism evidence="10 11">
    <name type="scientific">Embleya scabrispora</name>
    <dbReference type="NCBI Taxonomy" id="159449"/>
    <lineage>
        <taxon>Bacteria</taxon>
        <taxon>Bacillati</taxon>
        <taxon>Actinomycetota</taxon>
        <taxon>Actinomycetes</taxon>
        <taxon>Kitasatosporales</taxon>
        <taxon>Streptomycetaceae</taxon>
        <taxon>Embleya</taxon>
    </lineage>
</organism>
<protein>
    <submittedName>
        <fullName evidence="10">MFS transporter</fullName>
    </submittedName>
</protein>
<evidence type="ECO:0000256" key="4">
    <source>
        <dbReference type="ARBA" id="ARBA00022692"/>
    </source>
</evidence>
<feature type="domain" description="Major facilitator superfamily (MFS) profile" evidence="9">
    <location>
        <begin position="27"/>
        <end position="496"/>
    </location>
</feature>
<dbReference type="PROSITE" id="PS50850">
    <property type="entry name" value="MFS"/>
    <property type="match status" value="1"/>
</dbReference>
<evidence type="ECO:0000259" key="9">
    <source>
        <dbReference type="PROSITE" id="PS50850"/>
    </source>
</evidence>
<feature type="transmembrane region" description="Helical" evidence="8">
    <location>
        <begin position="351"/>
        <end position="369"/>
    </location>
</feature>
<dbReference type="CDD" id="cd17321">
    <property type="entry name" value="MFS_MMR_MDR_like"/>
    <property type="match status" value="1"/>
</dbReference>
<comment type="caution">
    <text evidence="10">The sequence shown here is derived from an EMBL/GenBank/DDBJ whole genome shotgun (WGS) entry which is preliminary data.</text>
</comment>
<dbReference type="Pfam" id="PF07690">
    <property type="entry name" value="MFS_1"/>
    <property type="match status" value="1"/>
</dbReference>
<dbReference type="Gene3D" id="1.20.1250.20">
    <property type="entry name" value="MFS general substrate transporter like domains"/>
    <property type="match status" value="1"/>
</dbReference>
<keyword evidence="2" id="KW-0813">Transport</keyword>
<keyword evidence="11" id="KW-1185">Reference proteome</keyword>
<dbReference type="InterPro" id="IPR036259">
    <property type="entry name" value="MFS_trans_sf"/>
</dbReference>
<dbReference type="PANTHER" id="PTHR42718:SF46">
    <property type="entry name" value="BLR6921 PROTEIN"/>
    <property type="match status" value="1"/>
</dbReference>
<evidence type="ECO:0000256" key="2">
    <source>
        <dbReference type="ARBA" id="ARBA00022448"/>
    </source>
</evidence>
<feature type="transmembrane region" description="Helical" evidence="8">
    <location>
        <begin position="323"/>
        <end position="344"/>
    </location>
</feature>
<dbReference type="Gene3D" id="1.20.1720.10">
    <property type="entry name" value="Multidrug resistance protein D"/>
    <property type="match status" value="1"/>
</dbReference>
<sequence>MTTAPPEVAGSTGSPSAEAPHARRGLALALLAGAQLMIVLDATIVNIALPDMGKALDISETSLSWVMNAYMLTFGGLLLLGGRLGDLFGRRRLLALGLIVFTVASLLGGFAGNEAMLLASRALQGVGGAMVAPAVLSLVTTTFEEGPERNKAFGVYAAVSGMGSAVGLLMGGLLVEYLSWRWVMFVNVPIGIALVAALPLAIPDDAKTGEKAVWRGRLDIPGALTSTLGVTALVYGVIRAADKSWGDGLTIGSLALSAVLIAAFIVIELKVERPLMPMRLFRNRNRSASYVVMALAAGGMMGSFFFITLYMQLVAGYSPIRSGLAYLPLCAGVMVSAQFTSVMLPKIGPRVLLTVGPVLAAVGLFYYAMLDVDSGYVTGLLPAMIIFGLGMGLIFVAIMATAVAGIAPEDAGIGSAMLNVTQQVGGAVAIAVLTTIYSSAKDDKLRDEVAKLGGKAPDLHAIKAALTEGYTAGFMTAGILLAVAAVIAVAVLRVDKSELPAETTGGLH</sequence>
<dbReference type="InterPro" id="IPR020846">
    <property type="entry name" value="MFS_dom"/>
</dbReference>
<dbReference type="InterPro" id="IPR011701">
    <property type="entry name" value="MFS"/>
</dbReference>
<feature type="transmembrane region" description="Helical" evidence="8">
    <location>
        <begin position="26"/>
        <end position="49"/>
    </location>
</feature>
<keyword evidence="3" id="KW-1003">Cell membrane</keyword>
<proteinExistence type="predicted"/>
<feature type="transmembrane region" description="Helical" evidence="8">
    <location>
        <begin position="250"/>
        <end position="269"/>
    </location>
</feature>
<evidence type="ECO:0000256" key="1">
    <source>
        <dbReference type="ARBA" id="ARBA00004651"/>
    </source>
</evidence>